<dbReference type="SUPFAM" id="SSF56601">
    <property type="entry name" value="beta-lactamase/transpeptidase-like"/>
    <property type="match status" value="1"/>
</dbReference>
<evidence type="ECO:0000259" key="1">
    <source>
        <dbReference type="Pfam" id="PF00144"/>
    </source>
</evidence>
<dbReference type="PANTHER" id="PTHR46825:SF15">
    <property type="entry name" value="BETA-LACTAMASE-RELATED DOMAIN-CONTAINING PROTEIN"/>
    <property type="match status" value="1"/>
</dbReference>
<dbReference type="EMBL" id="CP111022">
    <property type="protein sequence ID" value="WAR18796.1"/>
    <property type="molecule type" value="Genomic_DNA"/>
</dbReference>
<reference evidence="2" key="1">
    <citation type="submission" date="2022-11" db="EMBL/GenBank/DDBJ databases">
        <title>Centuries of genome instability and evolution in soft-shell clam transmissible cancer (bioRxiv).</title>
        <authorList>
            <person name="Hart S.F.M."/>
            <person name="Yonemitsu M.A."/>
            <person name="Giersch R.M."/>
            <person name="Beal B.F."/>
            <person name="Arriagada G."/>
            <person name="Davis B.W."/>
            <person name="Ostrander E.A."/>
            <person name="Goff S.P."/>
            <person name="Metzger M.J."/>
        </authorList>
    </citation>
    <scope>NUCLEOTIDE SEQUENCE</scope>
    <source>
        <strain evidence="2">MELC-2E11</strain>
        <tissue evidence="2">Siphon/mantle</tissue>
    </source>
</reference>
<feature type="domain" description="Beta-lactamase-related" evidence="1">
    <location>
        <begin position="89"/>
        <end position="332"/>
    </location>
</feature>
<protein>
    <submittedName>
        <fullName evidence="2">PBP4-like protein</fullName>
    </submittedName>
</protein>
<dbReference type="InterPro" id="IPR001466">
    <property type="entry name" value="Beta-lactam-related"/>
</dbReference>
<sequence length="522" mass="59194">MLRRNINGTIDIVTLRGRGNTLFKEQTFKAVDKITVYYYEARKRMLLAPKYLQSLQPRWLDGRYTFETRLVDIPGVDVNFMNSSMTEVATLADLLDHGMGLSSITDYGFIAGYPPQADRKFITGKTKYVPEMQTPRTTMLYSNMMYMVLGHVIEVLGGDTWENLMSIRVFKPLRMTSARIIKAPEDVLREDVANPYILKDGQFFNSDPGVYVMAPLEPAGCVFATGPDMALWMDFMLNNGTTSEGVTLLREEDLLAIRQKHINLSLSTTLLNLVPPRFPVTDERDGYGFAWFTGHKRVSHSGGYFSYISLEWLFPDEKFGVFASVNGPGLPSVSSQGLQAILSYVTDLALDIAPWLNLTTGCTFPAPWRKPFSFHIDPPEILTNDNIEDFTGMYGNALLPDITIHVNTSHDKRQILWLEMNKLQGELFPTTSNDSFTFKMVLPWEYAIERVLNENFTIQYPTDFFRDPIKGQVLGFNITLSGKNDVMTYRKCARFLNENACEETPDPISGCDCSTKCCFWVS</sequence>
<evidence type="ECO:0000313" key="3">
    <source>
        <dbReference type="Proteomes" id="UP001164746"/>
    </source>
</evidence>
<evidence type="ECO:0000313" key="2">
    <source>
        <dbReference type="EMBL" id="WAR18796.1"/>
    </source>
</evidence>
<keyword evidence="3" id="KW-1185">Reference proteome</keyword>
<dbReference type="InterPro" id="IPR050491">
    <property type="entry name" value="AmpC-like"/>
</dbReference>
<dbReference type="Gene3D" id="3.40.710.10">
    <property type="entry name" value="DD-peptidase/beta-lactamase superfamily"/>
    <property type="match status" value="1"/>
</dbReference>
<accession>A0ABY7FCU2</accession>
<dbReference type="Pfam" id="PF00144">
    <property type="entry name" value="Beta-lactamase"/>
    <property type="match status" value="1"/>
</dbReference>
<dbReference type="PANTHER" id="PTHR46825">
    <property type="entry name" value="D-ALANYL-D-ALANINE-CARBOXYPEPTIDASE/ENDOPEPTIDASE AMPH"/>
    <property type="match status" value="1"/>
</dbReference>
<dbReference type="Proteomes" id="UP001164746">
    <property type="component" value="Chromosome 11"/>
</dbReference>
<organism evidence="2 3">
    <name type="scientific">Mya arenaria</name>
    <name type="common">Soft-shell clam</name>
    <dbReference type="NCBI Taxonomy" id="6604"/>
    <lineage>
        <taxon>Eukaryota</taxon>
        <taxon>Metazoa</taxon>
        <taxon>Spiralia</taxon>
        <taxon>Lophotrochozoa</taxon>
        <taxon>Mollusca</taxon>
        <taxon>Bivalvia</taxon>
        <taxon>Autobranchia</taxon>
        <taxon>Heteroconchia</taxon>
        <taxon>Euheterodonta</taxon>
        <taxon>Imparidentia</taxon>
        <taxon>Neoheterodontei</taxon>
        <taxon>Myida</taxon>
        <taxon>Myoidea</taxon>
        <taxon>Myidae</taxon>
        <taxon>Mya</taxon>
    </lineage>
</organism>
<gene>
    <name evidence="2" type="ORF">MAR_000634</name>
</gene>
<dbReference type="InterPro" id="IPR012338">
    <property type="entry name" value="Beta-lactam/transpept-like"/>
</dbReference>
<proteinExistence type="predicted"/>
<name>A0ABY7FCU2_MYAAR</name>